<sequence length="44" mass="4340">MGTPRLHVSDLLLAALICAGSLVIARAALDTALALPQLSAGALA</sequence>
<accession>A0A644UJY7</accession>
<name>A0A644UJY7_9ZZZZ</name>
<gene>
    <name evidence="1" type="ORF">SDC9_25120</name>
</gene>
<reference evidence="1" key="1">
    <citation type="submission" date="2019-08" db="EMBL/GenBank/DDBJ databases">
        <authorList>
            <person name="Kucharzyk K."/>
            <person name="Murdoch R.W."/>
            <person name="Higgins S."/>
            <person name="Loffler F."/>
        </authorList>
    </citation>
    <scope>NUCLEOTIDE SEQUENCE</scope>
</reference>
<organism evidence="1">
    <name type="scientific">bioreactor metagenome</name>
    <dbReference type="NCBI Taxonomy" id="1076179"/>
    <lineage>
        <taxon>unclassified sequences</taxon>
        <taxon>metagenomes</taxon>
        <taxon>ecological metagenomes</taxon>
    </lineage>
</organism>
<comment type="caution">
    <text evidence="1">The sequence shown here is derived from an EMBL/GenBank/DDBJ whole genome shotgun (WGS) entry which is preliminary data.</text>
</comment>
<dbReference type="EMBL" id="VSSQ01000124">
    <property type="protein sequence ID" value="MPL79244.1"/>
    <property type="molecule type" value="Genomic_DNA"/>
</dbReference>
<proteinExistence type="predicted"/>
<protein>
    <submittedName>
        <fullName evidence="1">Uncharacterized protein</fullName>
    </submittedName>
</protein>
<evidence type="ECO:0000313" key="1">
    <source>
        <dbReference type="EMBL" id="MPL79244.1"/>
    </source>
</evidence>
<dbReference type="AlphaFoldDB" id="A0A644UJY7"/>